<comment type="caution">
    <text evidence="11">The sequence shown here is derived from an EMBL/GenBank/DDBJ whole genome shotgun (WGS) entry which is preliminary data.</text>
</comment>
<dbReference type="InterPro" id="IPR036922">
    <property type="entry name" value="Rieske_2Fe-2S_sf"/>
</dbReference>
<keyword evidence="12" id="KW-1185">Reference proteome</keyword>
<evidence type="ECO:0000256" key="7">
    <source>
        <dbReference type="ARBA" id="ARBA00023014"/>
    </source>
</evidence>
<dbReference type="OrthoDB" id="426882at2759"/>
<dbReference type="CDD" id="cd03467">
    <property type="entry name" value="Rieske"/>
    <property type="match status" value="1"/>
</dbReference>
<dbReference type="PANTHER" id="PTHR21496:SF0">
    <property type="entry name" value="RIESKE DOMAIN-CONTAINING PROTEIN"/>
    <property type="match status" value="1"/>
</dbReference>
<keyword evidence="6" id="KW-0408">Iron</keyword>
<keyword evidence="4" id="KW-0677">Repeat</keyword>
<evidence type="ECO:0000256" key="2">
    <source>
        <dbReference type="ARBA" id="ARBA00022714"/>
    </source>
</evidence>
<dbReference type="PANTHER" id="PTHR21496">
    <property type="entry name" value="FERREDOXIN-RELATED"/>
    <property type="match status" value="1"/>
</dbReference>
<evidence type="ECO:0000259" key="10">
    <source>
        <dbReference type="PROSITE" id="PS51296"/>
    </source>
</evidence>
<dbReference type="Proteomes" id="UP000827986">
    <property type="component" value="Unassembled WGS sequence"/>
</dbReference>
<comment type="cofactor">
    <cofactor evidence="8">
        <name>[2Fe-2S] cluster</name>
        <dbReference type="ChEBI" id="CHEBI:190135"/>
    </cofactor>
</comment>
<dbReference type="PROSITE" id="PS51296">
    <property type="entry name" value="RIESKE"/>
    <property type="match status" value="1"/>
</dbReference>
<evidence type="ECO:0000256" key="4">
    <source>
        <dbReference type="ARBA" id="ARBA00022737"/>
    </source>
</evidence>
<evidence type="ECO:0000256" key="1">
    <source>
        <dbReference type="ARBA" id="ARBA00022553"/>
    </source>
</evidence>
<dbReference type="EMBL" id="JAHDVG010000485">
    <property type="protein sequence ID" value="KAH1168824.1"/>
    <property type="molecule type" value="Genomic_DNA"/>
</dbReference>
<feature type="domain" description="Rieske" evidence="10">
    <location>
        <begin position="25"/>
        <end position="138"/>
    </location>
</feature>
<keyword evidence="7" id="KW-0411">Iron-sulfur</keyword>
<evidence type="ECO:0000256" key="9">
    <source>
        <dbReference type="ARBA" id="ARBA00071952"/>
    </source>
</evidence>
<evidence type="ECO:0000256" key="5">
    <source>
        <dbReference type="ARBA" id="ARBA00022990"/>
    </source>
</evidence>
<dbReference type="SUPFAM" id="SSF50022">
    <property type="entry name" value="ISP domain"/>
    <property type="match status" value="1"/>
</dbReference>
<evidence type="ECO:0000256" key="8">
    <source>
        <dbReference type="ARBA" id="ARBA00034078"/>
    </source>
</evidence>
<keyword evidence="3" id="KW-0479">Metal-binding</keyword>
<evidence type="ECO:0000256" key="6">
    <source>
        <dbReference type="ARBA" id="ARBA00023004"/>
    </source>
</evidence>
<keyword evidence="1" id="KW-0597">Phosphoprotein</keyword>
<dbReference type="GO" id="GO:0046872">
    <property type="term" value="F:metal ion binding"/>
    <property type="evidence" value="ECO:0007669"/>
    <property type="project" value="UniProtKB-KW"/>
</dbReference>
<dbReference type="FunFam" id="2.102.10.10:FF:000009">
    <property type="entry name" value="Rieske Fe-S domain containing"/>
    <property type="match status" value="1"/>
</dbReference>
<dbReference type="Pfam" id="PF22543">
    <property type="entry name" value="Rieske_4"/>
    <property type="match status" value="1"/>
</dbReference>
<keyword evidence="2" id="KW-0001">2Fe-2S</keyword>
<dbReference type="AlphaFoldDB" id="A0A9D4ASD6"/>
<dbReference type="GO" id="GO:0051537">
    <property type="term" value="F:2 iron, 2 sulfur cluster binding"/>
    <property type="evidence" value="ECO:0007669"/>
    <property type="project" value="UniProtKB-KW"/>
</dbReference>
<gene>
    <name evidence="11" type="ORF">KIL84_013414</name>
</gene>
<accession>A0A9D4ASD6</accession>
<dbReference type="Gene3D" id="2.102.10.10">
    <property type="entry name" value="Rieske [2Fe-2S] iron-sulphur domain"/>
    <property type="match status" value="1"/>
</dbReference>
<protein>
    <recommendedName>
        <fullName evidence="9 10">Rieske domain-containing protein</fullName>
    </recommendedName>
</protein>
<dbReference type="InterPro" id="IPR054716">
    <property type="entry name" value="Sol_Rieske_ferrdox_dom"/>
</dbReference>
<evidence type="ECO:0000313" key="11">
    <source>
        <dbReference type="EMBL" id="KAH1168824.1"/>
    </source>
</evidence>
<organism evidence="11 12">
    <name type="scientific">Mauremys mutica</name>
    <name type="common">yellowpond turtle</name>
    <dbReference type="NCBI Taxonomy" id="74926"/>
    <lineage>
        <taxon>Eukaryota</taxon>
        <taxon>Metazoa</taxon>
        <taxon>Chordata</taxon>
        <taxon>Craniata</taxon>
        <taxon>Vertebrata</taxon>
        <taxon>Euteleostomi</taxon>
        <taxon>Archelosauria</taxon>
        <taxon>Testudinata</taxon>
        <taxon>Testudines</taxon>
        <taxon>Cryptodira</taxon>
        <taxon>Durocryptodira</taxon>
        <taxon>Testudinoidea</taxon>
        <taxon>Geoemydidae</taxon>
        <taxon>Geoemydinae</taxon>
        <taxon>Mauremys</taxon>
    </lineage>
</organism>
<evidence type="ECO:0000256" key="3">
    <source>
        <dbReference type="ARBA" id="ARBA00022723"/>
    </source>
</evidence>
<proteinExistence type="predicted"/>
<evidence type="ECO:0000313" key="12">
    <source>
        <dbReference type="Proteomes" id="UP000827986"/>
    </source>
</evidence>
<name>A0A9D4ASD6_9SAUR</name>
<keyword evidence="5" id="KW-0007">Acetylation</keyword>
<dbReference type="InterPro" id="IPR017941">
    <property type="entry name" value="Rieske_2Fe-2S"/>
</dbReference>
<sequence>MHNQLDMDLHSSIETPDKVKADAPVYIGKEEDIKQSQRITASVHDREVVVFYHEGKFYAMDRRCYHAGGPLYLGEIEDINGQPCIICPWHKYKITLATGEGLYQAINPTEPSATPKWRSKGIKQRTHKVTVDNGSVYVTPSDLSISCDSDYYADKYKKTGSSDMKK</sequence>
<reference evidence="11" key="1">
    <citation type="submission" date="2021-09" db="EMBL/GenBank/DDBJ databases">
        <title>The genome of Mauremys mutica provides insights into the evolution of semi-aquatic lifestyle.</title>
        <authorList>
            <person name="Gong S."/>
            <person name="Gao Y."/>
        </authorList>
    </citation>
    <scope>NUCLEOTIDE SEQUENCE</scope>
    <source>
        <strain evidence="11">MM-2020</strain>
        <tissue evidence="11">Muscle</tissue>
    </source>
</reference>